<dbReference type="Proteomes" id="UP000276133">
    <property type="component" value="Unassembled WGS sequence"/>
</dbReference>
<dbReference type="CDD" id="cd21675">
    <property type="entry name" value="SMP_TEX2"/>
    <property type="match status" value="1"/>
</dbReference>
<dbReference type="OrthoDB" id="26740at2759"/>
<evidence type="ECO:0000313" key="2">
    <source>
        <dbReference type="EMBL" id="RNA07994.1"/>
    </source>
</evidence>
<dbReference type="PANTHER" id="PTHR13466:SF0">
    <property type="entry name" value="SMP-LTD DOMAIN-CONTAINING PROTEIN"/>
    <property type="match status" value="1"/>
</dbReference>
<organism evidence="2 3">
    <name type="scientific">Brachionus plicatilis</name>
    <name type="common">Marine rotifer</name>
    <name type="synonym">Brachionus muelleri</name>
    <dbReference type="NCBI Taxonomy" id="10195"/>
    <lineage>
        <taxon>Eukaryota</taxon>
        <taxon>Metazoa</taxon>
        <taxon>Spiralia</taxon>
        <taxon>Gnathifera</taxon>
        <taxon>Rotifera</taxon>
        <taxon>Eurotatoria</taxon>
        <taxon>Monogononta</taxon>
        <taxon>Pseudotrocha</taxon>
        <taxon>Ploima</taxon>
        <taxon>Brachionidae</taxon>
        <taxon>Brachionus</taxon>
    </lineage>
</organism>
<comment type="subcellular location">
    <subcellularLocation>
        <location evidence="1">Endoplasmic reticulum membrane</location>
    </subcellularLocation>
</comment>
<dbReference type="STRING" id="10195.A0A3M7Q9Z8"/>
<accession>A0A3M7Q9Z8</accession>
<evidence type="ECO:0000313" key="3">
    <source>
        <dbReference type="Proteomes" id="UP000276133"/>
    </source>
</evidence>
<comment type="caution">
    <text evidence="2">The sequence shown here is derived from an EMBL/GenBank/DDBJ whole genome shotgun (WGS) entry which is preliminary data.</text>
</comment>
<dbReference type="EMBL" id="REGN01006881">
    <property type="protein sequence ID" value="RNA07994.1"/>
    <property type="molecule type" value="Genomic_DNA"/>
</dbReference>
<evidence type="ECO:0000256" key="1">
    <source>
        <dbReference type="ARBA" id="ARBA00004586"/>
    </source>
</evidence>
<dbReference type="GO" id="GO:0008289">
    <property type="term" value="F:lipid binding"/>
    <property type="evidence" value="ECO:0007669"/>
    <property type="project" value="TreeGrafter"/>
</dbReference>
<keyword evidence="3" id="KW-1185">Reference proteome</keyword>
<reference evidence="2 3" key="1">
    <citation type="journal article" date="2018" name="Sci. Rep.">
        <title>Genomic signatures of local adaptation to the degree of environmental predictability in rotifers.</title>
        <authorList>
            <person name="Franch-Gras L."/>
            <person name="Hahn C."/>
            <person name="Garcia-Roger E.M."/>
            <person name="Carmona M.J."/>
            <person name="Serra M."/>
            <person name="Gomez A."/>
        </authorList>
    </citation>
    <scope>NUCLEOTIDE SEQUENCE [LARGE SCALE GENOMIC DNA]</scope>
    <source>
        <strain evidence="2">HYR1</strain>
    </source>
</reference>
<dbReference type="PANTHER" id="PTHR13466">
    <property type="entry name" value="TEX2 PROTEIN-RELATED"/>
    <property type="match status" value="1"/>
</dbReference>
<gene>
    <name evidence="2" type="ORF">BpHYR1_001549</name>
</gene>
<protein>
    <submittedName>
        <fullName evidence="2">Testis-expressed sequence 2-like</fullName>
    </submittedName>
</protein>
<proteinExistence type="predicted"/>
<dbReference type="AlphaFoldDB" id="A0A3M7Q9Z8"/>
<name>A0A3M7Q9Z8_BRAPC</name>
<dbReference type="GO" id="GO:0005789">
    <property type="term" value="C:endoplasmic reticulum membrane"/>
    <property type="evidence" value="ECO:0007669"/>
    <property type="project" value="UniProtKB-SubCell"/>
</dbReference>
<sequence>MKYIKKAMENVSNCQLLLNVELKRVTGTVALNIPAHPSDRIWYGFVTKPKMDVVATPQVGDTEVSYSAISDFIADKLKLEFQKLLVYPNMDDFYIPLLNSEVKSL</sequence>